<keyword evidence="1" id="KW-0812">Transmembrane</keyword>
<feature type="transmembrane region" description="Helical" evidence="1">
    <location>
        <begin position="20"/>
        <end position="39"/>
    </location>
</feature>
<gene>
    <name evidence="2" type="ORF">RPPX_22100</name>
</gene>
<evidence type="ECO:0000256" key="1">
    <source>
        <dbReference type="SAM" id="Phobius"/>
    </source>
</evidence>
<keyword evidence="1" id="KW-1133">Transmembrane helix</keyword>
<dbReference type="EMBL" id="CP009974">
    <property type="protein sequence ID" value="AJA15910.1"/>
    <property type="molecule type" value="Genomic_DNA"/>
</dbReference>
<dbReference type="AlphaFoldDB" id="A0AA34WT97"/>
<protein>
    <recommendedName>
        <fullName evidence="4">Heavy metal translocating P-type ATPase</fullName>
    </recommendedName>
</protein>
<dbReference type="Proteomes" id="UP000017753">
    <property type="component" value="Chromosome"/>
</dbReference>
<accession>A0AA34WT97</accession>
<proteinExistence type="predicted"/>
<evidence type="ECO:0000313" key="2">
    <source>
        <dbReference type="EMBL" id="AJA15910.1"/>
    </source>
</evidence>
<reference evidence="2 3" key="2">
    <citation type="submission" date="2014-11" db="EMBL/GenBank/DDBJ databases">
        <title>Draft genome sequence of the solvent-tolerant Pseudomonas putida S12 including megaplasmid pTTS12.</title>
        <authorList>
            <person name="Wierckx N."/>
            <person name="Nijkamp J."/>
            <person name="Ballerstedt H."/>
            <person name="Siezen R.J."/>
            <person name="Wels M."/>
            <person name="de Ridder D."/>
            <person name="de Winde J.H."/>
            <person name="Ruijssenaars H.J."/>
        </authorList>
    </citation>
    <scope>NUCLEOTIDE SEQUENCE [LARGE SCALE GENOMIC DNA]</scope>
    <source>
        <strain evidence="2 3">S12</strain>
    </source>
</reference>
<name>A0AA34WT97_PSEPU</name>
<evidence type="ECO:0000313" key="3">
    <source>
        <dbReference type="Proteomes" id="UP000017753"/>
    </source>
</evidence>
<organism evidence="2 3">
    <name type="scientific">Pseudomonas putida S12</name>
    <dbReference type="NCBI Taxonomy" id="1215087"/>
    <lineage>
        <taxon>Bacteria</taxon>
        <taxon>Pseudomonadati</taxon>
        <taxon>Pseudomonadota</taxon>
        <taxon>Gammaproteobacteria</taxon>
        <taxon>Pseudomonadales</taxon>
        <taxon>Pseudomonadaceae</taxon>
        <taxon>Pseudomonas</taxon>
    </lineage>
</organism>
<feature type="transmembrane region" description="Helical" evidence="1">
    <location>
        <begin position="51"/>
        <end position="77"/>
    </location>
</feature>
<evidence type="ECO:0008006" key="4">
    <source>
        <dbReference type="Google" id="ProtNLM"/>
    </source>
</evidence>
<sequence>MLALLTGGLAYLAPQPAWATLAWATGGAVMALVLVVEMARRLARGEAGIDLIALLSIGAALVLEEMLVAALVAFMLATGRALEAFS</sequence>
<keyword evidence="1" id="KW-0472">Membrane</keyword>
<reference evidence="2 3" key="1">
    <citation type="submission" date="2014-11" db="EMBL/GenBank/DDBJ databases">
        <title>Complete genome sequence of Pseudomonas putida S12 including megaplasmid pTTS12.</title>
        <authorList>
            <person name="Kuepper J."/>
            <person name="Ruijssenaars H.J."/>
            <person name="Blank L.M."/>
            <person name="de Winde J.H."/>
            <person name="Wierckx N."/>
        </authorList>
    </citation>
    <scope>NUCLEOTIDE SEQUENCE [LARGE SCALE GENOMIC DNA]</scope>
    <source>
        <strain evidence="2 3">S12</strain>
    </source>
</reference>